<dbReference type="InterPro" id="IPR050595">
    <property type="entry name" value="Bact_response_regulator"/>
</dbReference>
<dbReference type="PANTHER" id="PTHR44591:SF3">
    <property type="entry name" value="RESPONSE REGULATORY DOMAIN-CONTAINING PROTEIN"/>
    <property type="match status" value="1"/>
</dbReference>
<feature type="modified residue" description="4-aspartylphosphate" evidence="2">
    <location>
        <position position="76"/>
    </location>
</feature>
<dbReference type="RefSeq" id="WP_012826958.1">
    <property type="nucleotide sequence ID" value="NC_013440.1"/>
</dbReference>
<dbReference type="InterPro" id="IPR011006">
    <property type="entry name" value="CheY-like_superfamily"/>
</dbReference>
<dbReference type="EMBL" id="CP001804">
    <property type="protein sequence ID" value="ACY14350.1"/>
    <property type="molecule type" value="Genomic_DNA"/>
</dbReference>
<dbReference type="PANTHER" id="PTHR44591">
    <property type="entry name" value="STRESS RESPONSE REGULATOR PROTEIN 1"/>
    <property type="match status" value="1"/>
</dbReference>
<dbReference type="GO" id="GO:0000160">
    <property type="term" value="P:phosphorelay signal transduction system"/>
    <property type="evidence" value="ECO:0007669"/>
    <property type="project" value="InterPro"/>
</dbReference>
<name>D0LXZ5_HALO1</name>
<dbReference type="Proteomes" id="UP000001880">
    <property type="component" value="Chromosome"/>
</dbReference>
<dbReference type="HOGENOM" id="CLU_000445_69_8_7"/>
<protein>
    <submittedName>
        <fullName evidence="4">Response regulator receiver protein</fullName>
    </submittedName>
</protein>
<dbReference type="Pfam" id="PF00072">
    <property type="entry name" value="Response_reg"/>
    <property type="match status" value="1"/>
</dbReference>
<evidence type="ECO:0000256" key="2">
    <source>
        <dbReference type="PROSITE-ProRule" id="PRU00169"/>
    </source>
</evidence>
<dbReference type="InterPro" id="IPR001789">
    <property type="entry name" value="Sig_transdc_resp-reg_receiver"/>
</dbReference>
<keyword evidence="1 2" id="KW-0597">Phosphoprotein</keyword>
<dbReference type="KEGG" id="hoh:Hoch_1802"/>
<evidence type="ECO:0000256" key="1">
    <source>
        <dbReference type="ARBA" id="ARBA00022553"/>
    </source>
</evidence>
<dbReference type="SUPFAM" id="SSF52172">
    <property type="entry name" value="CheY-like"/>
    <property type="match status" value="1"/>
</dbReference>
<dbReference type="PROSITE" id="PS50110">
    <property type="entry name" value="RESPONSE_REGULATORY"/>
    <property type="match status" value="1"/>
</dbReference>
<evidence type="ECO:0000313" key="4">
    <source>
        <dbReference type="EMBL" id="ACY14350.1"/>
    </source>
</evidence>
<reference evidence="4 5" key="1">
    <citation type="journal article" date="2010" name="Stand. Genomic Sci.">
        <title>Complete genome sequence of Haliangium ochraceum type strain (SMP-2).</title>
        <authorList>
            <consortium name="US DOE Joint Genome Institute (JGI-PGF)"/>
            <person name="Ivanova N."/>
            <person name="Daum C."/>
            <person name="Lang E."/>
            <person name="Abt B."/>
            <person name="Kopitz M."/>
            <person name="Saunders E."/>
            <person name="Lapidus A."/>
            <person name="Lucas S."/>
            <person name="Glavina Del Rio T."/>
            <person name="Nolan M."/>
            <person name="Tice H."/>
            <person name="Copeland A."/>
            <person name="Cheng J.F."/>
            <person name="Chen F."/>
            <person name="Bruce D."/>
            <person name="Goodwin L."/>
            <person name="Pitluck S."/>
            <person name="Mavromatis K."/>
            <person name="Pati A."/>
            <person name="Mikhailova N."/>
            <person name="Chen A."/>
            <person name="Palaniappan K."/>
            <person name="Land M."/>
            <person name="Hauser L."/>
            <person name="Chang Y.J."/>
            <person name="Jeffries C.D."/>
            <person name="Detter J.C."/>
            <person name="Brettin T."/>
            <person name="Rohde M."/>
            <person name="Goker M."/>
            <person name="Bristow J."/>
            <person name="Markowitz V."/>
            <person name="Eisen J.A."/>
            <person name="Hugenholtz P."/>
            <person name="Kyrpides N.C."/>
            <person name="Klenk H.P."/>
        </authorList>
    </citation>
    <scope>NUCLEOTIDE SEQUENCE [LARGE SCALE GENOMIC DNA]</scope>
    <source>
        <strain evidence="5">DSM 14365 / CIP 107738 / JCM 11303 / AJ 13395 / SMP-2</strain>
    </source>
</reference>
<dbReference type="Gene3D" id="3.40.50.2300">
    <property type="match status" value="1"/>
</dbReference>
<dbReference type="SMART" id="SM00448">
    <property type="entry name" value="REC"/>
    <property type="match status" value="1"/>
</dbReference>
<feature type="domain" description="Response regulatory" evidence="3">
    <location>
        <begin position="19"/>
        <end position="141"/>
    </location>
</feature>
<organism evidence="4 5">
    <name type="scientific">Haliangium ochraceum (strain DSM 14365 / JCM 11303 / SMP-2)</name>
    <dbReference type="NCBI Taxonomy" id="502025"/>
    <lineage>
        <taxon>Bacteria</taxon>
        <taxon>Pseudomonadati</taxon>
        <taxon>Myxococcota</taxon>
        <taxon>Polyangia</taxon>
        <taxon>Haliangiales</taxon>
        <taxon>Kofleriaceae</taxon>
        <taxon>Haliangium</taxon>
    </lineage>
</organism>
<sequence length="158" mass="16700">MKHPNPDNGASENGAVRRRIILAEDDAAFRRFLVDALSVEGFEVIAAKNGLELLDLLNFAAYPDQGLTPFDAVVTDFHLPGLTGLEVLEGLAVAGAAGRVIVISGFADEATMRWARSIGASATLAKPFQIDELVAALEEAMEHELDAPSLAAANSEQA</sequence>
<dbReference type="eggNOG" id="COG0745">
    <property type="taxonomic scope" value="Bacteria"/>
</dbReference>
<dbReference type="CDD" id="cd00156">
    <property type="entry name" value="REC"/>
    <property type="match status" value="1"/>
</dbReference>
<dbReference type="STRING" id="502025.Hoch_1802"/>
<accession>D0LXZ5</accession>
<evidence type="ECO:0000313" key="5">
    <source>
        <dbReference type="Proteomes" id="UP000001880"/>
    </source>
</evidence>
<dbReference type="OrthoDB" id="9788090at2"/>
<proteinExistence type="predicted"/>
<evidence type="ECO:0000259" key="3">
    <source>
        <dbReference type="PROSITE" id="PS50110"/>
    </source>
</evidence>
<dbReference type="AlphaFoldDB" id="D0LXZ5"/>
<keyword evidence="5" id="KW-1185">Reference proteome</keyword>
<gene>
    <name evidence="4" type="ordered locus">Hoch_1802</name>
</gene>